<feature type="chain" id="PRO_5031327730" evidence="2">
    <location>
        <begin position="22"/>
        <end position="360"/>
    </location>
</feature>
<reference evidence="3" key="1">
    <citation type="submission" date="2021-01" db="EMBL/GenBank/DDBJ databases">
        <authorList>
            <person name="Corre E."/>
            <person name="Pelletier E."/>
            <person name="Niang G."/>
            <person name="Scheremetjew M."/>
            <person name="Finn R."/>
            <person name="Kale V."/>
            <person name="Holt S."/>
            <person name="Cochrane G."/>
            <person name="Meng A."/>
            <person name="Brown T."/>
            <person name="Cohen L."/>
        </authorList>
    </citation>
    <scope>NUCLEOTIDE SEQUENCE</scope>
    <source>
        <strain evidence="3">GSO104</strain>
    </source>
</reference>
<dbReference type="AlphaFoldDB" id="A0A7S4RI86"/>
<keyword evidence="2" id="KW-0732">Signal</keyword>
<sequence>MMFRVSLLCAVLASTCVSTSADISASSNAGLRLLSTSRRVANNNDDEDNSWLGSFSIKYVGCQSIVGFGEGGGREREEFDGSKVFQRQLVRFKLCPSDTCGSSCKGGGEYLTDMAQFVEAYYEAKMEAKEYACQQVEENCSCDDDANEDDDETCLAKCYAYAGLEDCIEQENDDDQAQKQEEFEIRDALECRALDEDDDGSSPEYFVGATCSSGNRINLGVFADASCSSKVDPSIYSNYNYGVELPFTQESIVDSSCVACAEPNDGDDDGVEVNELCDRVYDEAAKCEKNLVGKYGETYTTDCKFIHSTVYKMAHPGRNITLLVLTCLFGLATAGLGYYAYHLHQTLTRNNVKLTGGIFS</sequence>
<keyword evidence="1" id="KW-1133">Transmembrane helix</keyword>
<name>A0A7S4RI86_9STRA</name>
<keyword evidence="1" id="KW-0812">Transmembrane</keyword>
<keyword evidence="1" id="KW-0472">Membrane</keyword>
<proteinExistence type="predicted"/>
<organism evidence="3">
    <name type="scientific">Ditylum brightwellii</name>
    <dbReference type="NCBI Taxonomy" id="49249"/>
    <lineage>
        <taxon>Eukaryota</taxon>
        <taxon>Sar</taxon>
        <taxon>Stramenopiles</taxon>
        <taxon>Ochrophyta</taxon>
        <taxon>Bacillariophyta</taxon>
        <taxon>Mediophyceae</taxon>
        <taxon>Lithodesmiophycidae</taxon>
        <taxon>Lithodesmiales</taxon>
        <taxon>Lithodesmiaceae</taxon>
        <taxon>Ditylum</taxon>
    </lineage>
</organism>
<feature type="signal peptide" evidence="2">
    <location>
        <begin position="1"/>
        <end position="21"/>
    </location>
</feature>
<protein>
    <submittedName>
        <fullName evidence="3">Uncharacterized protein</fullName>
    </submittedName>
</protein>
<feature type="transmembrane region" description="Helical" evidence="1">
    <location>
        <begin position="320"/>
        <end position="341"/>
    </location>
</feature>
<evidence type="ECO:0000313" key="3">
    <source>
        <dbReference type="EMBL" id="CAE4615382.1"/>
    </source>
</evidence>
<gene>
    <name evidence="3" type="ORF">DBRI00130_LOCUS19196</name>
</gene>
<evidence type="ECO:0000256" key="2">
    <source>
        <dbReference type="SAM" id="SignalP"/>
    </source>
</evidence>
<evidence type="ECO:0000256" key="1">
    <source>
        <dbReference type="SAM" id="Phobius"/>
    </source>
</evidence>
<dbReference type="EMBL" id="HBNS01024321">
    <property type="protein sequence ID" value="CAE4615382.1"/>
    <property type="molecule type" value="Transcribed_RNA"/>
</dbReference>
<accession>A0A7S4RI86</accession>